<dbReference type="PANTHER" id="PTHR30451:SF21">
    <property type="entry name" value="FIMBRIAL USHER DOMAIN-CONTAINING PROTEIN YDET-RELATED"/>
    <property type="match status" value="1"/>
</dbReference>
<evidence type="ECO:0000256" key="6">
    <source>
        <dbReference type="ARBA" id="ARBA00022692"/>
    </source>
</evidence>
<evidence type="ECO:0000256" key="8">
    <source>
        <dbReference type="ARBA" id="ARBA00023136"/>
    </source>
</evidence>
<dbReference type="GO" id="GO:0015473">
    <property type="term" value="F:fimbrial usher porin activity"/>
    <property type="evidence" value="ECO:0007669"/>
    <property type="project" value="InterPro"/>
</dbReference>
<gene>
    <name evidence="14" type="primary">fimD_10</name>
    <name evidence="14" type="ORF">NCTC12119_04957</name>
</gene>
<feature type="domain" description="PapC N-terminal" evidence="13">
    <location>
        <begin position="42"/>
        <end position="187"/>
    </location>
</feature>
<evidence type="ECO:0000256" key="5">
    <source>
        <dbReference type="ARBA" id="ARBA00022558"/>
    </source>
</evidence>
<dbReference type="Pfam" id="PF13954">
    <property type="entry name" value="PapC_N"/>
    <property type="match status" value="1"/>
</dbReference>
<keyword evidence="5 11" id="KW-1029">Fimbrium biogenesis</keyword>
<keyword evidence="10 11" id="KW-0998">Cell outer membrane</keyword>
<sequence>MIRRMDATLNPIAQSMMSTSNHSCILVLLTLAFSPCVMADNYFNPAFLSGDASAVADLSRYEKGNGQAPGKYRVEVYLNDTYISMEDIEFIAPKEKDGNVTACLTKKRLEQLGLALNAFPALEKLSAESCVPLADAIPGSRADFDFEKQRLDISLPQASLKQSARGYIPPEQWDEGINALLTNYAFTGSNSWGDSSENSYYLNLQNTLNVGPWRLHDYSTGSYTTSDDGEATHEWQHVSTYLQRTVIPLKGELTLGDSYTPSDVFDSIGFRGAQLASDDNMLPDSLRGFAPTIRGIAKSNAKVSIKQNGYVIYQSYVPPGAFEINDLFPTSSSGDLDVEITETDGSKSSYTVPYSAVPVLQREGRVKYSVTVGQYHTNNSDQGDEKLAQGTLIWGLPHGITAYGGIQYAENYAAEALGAGLNLGEIGALSMDITQANSTLPDDSTHSGQSLRFLYAKSMNSTGTNFQLLGYRYSTQGFYTLDETTYNRMDGYTYNDDGSEKDFTPDWTDYYNLYYSKRGKIQLNVSQQIGSYGSVFVTGSQQSYWNTSDTDTLIQVGYSGNWHDINFNLTYSYNQAQGEPDADKQFALSMSLPLGKWLSAGGNNSDSYSSPNNAYATYNNNTDSHGKMTQSAGISGTLLKDNNLNYSVQQGYGNHGDGANGSASLDYQGTYGNSNVGYNYSGGYQQVNYGISGGMVLHRNGLTLSQPLGSTNVLIRAPGADGVDVENNTGVKTDWRGYAVIPYATTYRQNRIALNTDTLGDKIDLDNAVVNVVPTEGALVRADFKAHAGLRALITLMHGQKPVPFGATVGRGDSESNTIVGDGGQVYLMGVPLTGDLTVQWGSEAHEKCKVHYQLPESEMKKPISQFTAECK</sequence>
<keyword evidence="4" id="KW-1134">Transmembrane beta strand</keyword>
<dbReference type="InterPro" id="IPR018030">
    <property type="entry name" value="Fimbrial_membr_usher_CS"/>
</dbReference>
<dbReference type="Gene3D" id="3.10.20.410">
    <property type="match status" value="1"/>
</dbReference>
<comment type="subcellular location">
    <subcellularLocation>
        <location evidence="1 11">Cell outer membrane</location>
        <topology evidence="1 11">Multi-pass membrane protein</topology>
    </subcellularLocation>
</comment>
<dbReference type="FunFam" id="2.60.40.2610:FF:000001">
    <property type="entry name" value="Outer membrane fimbrial usher protein"/>
    <property type="match status" value="1"/>
</dbReference>
<evidence type="ECO:0000256" key="2">
    <source>
        <dbReference type="ARBA" id="ARBA00008064"/>
    </source>
</evidence>
<comment type="similarity">
    <text evidence="2 11">Belongs to the fimbrial export usher family.</text>
</comment>
<dbReference type="InterPro" id="IPR037224">
    <property type="entry name" value="PapC_N_sf"/>
</dbReference>
<evidence type="ECO:0000256" key="1">
    <source>
        <dbReference type="ARBA" id="ARBA00004571"/>
    </source>
</evidence>
<reference evidence="14 15" key="1">
    <citation type="submission" date="2018-06" db="EMBL/GenBank/DDBJ databases">
        <authorList>
            <consortium name="Pathogen Informatics"/>
            <person name="Doyle S."/>
        </authorList>
    </citation>
    <scope>NUCLEOTIDE SEQUENCE [LARGE SCALE GENOMIC DNA]</scope>
    <source>
        <strain evidence="14 15">NCTC12119</strain>
    </source>
</reference>
<feature type="domain" description="PapC-like C-terminal" evidence="12">
    <location>
        <begin position="793"/>
        <end position="857"/>
    </location>
</feature>
<evidence type="ECO:0000256" key="4">
    <source>
        <dbReference type="ARBA" id="ARBA00022452"/>
    </source>
</evidence>
<evidence type="ECO:0000256" key="11">
    <source>
        <dbReference type="RuleBase" id="RU003884"/>
    </source>
</evidence>
<dbReference type="Gene3D" id="2.60.40.2610">
    <property type="entry name" value="Outer membrane usher protein FimD, plug domain"/>
    <property type="match status" value="1"/>
</dbReference>
<accession>A0A381KQ47</accession>
<protein>
    <submittedName>
        <fullName evidence="14">Outer membrane usher protein fimD</fullName>
    </submittedName>
</protein>
<dbReference type="Gene3D" id="2.60.40.2070">
    <property type="match status" value="1"/>
</dbReference>
<dbReference type="InterPro" id="IPR042186">
    <property type="entry name" value="FimD_plug_dom"/>
</dbReference>
<evidence type="ECO:0000256" key="7">
    <source>
        <dbReference type="ARBA" id="ARBA00022729"/>
    </source>
</evidence>
<dbReference type="FunFam" id="2.60.40.3110:FF:000001">
    <property type="entry name" value="Putative fimbrial outer membrane usher"/>
    <property type="match status" value="1"/>
</dbReference>
<evidence type="ECO:0000256" key="9">
    <source>
        <dbReference type="ARBA" id="ARBA00023157"/>
    </source>
</evidence>
<evidence type="ECO:0000313" key="15">
    <source>
        <dbReference type="Proteomes" id="UP000255528"/>
    </source>
</evidence>
<dbReference type="InterPro" id="IPR025885">
    <property type="entry name" value="PapC_N"/>
</dbReference>
<dbReference type="NCBIfam" id="NF011740">
    <property type="entry name" value="PRK15193.1"/>
    <property type="match status" value="1"/>
</dbReference>
<evidence type="ECO:0000259" key="13">
    <source>
        <dbReference type="Pfam" id="PF13954"/>
    </source>
</evidence>
<dbReference type="Pfam" id="PF13953">
    <property type="entry name" value="PapC_C"/>
    <property type="match status" value="1"/>
</dbReference>
<keyword evidence="8 11" id="KW-0472">Membrane</keyword>
<dbReference type="PROSITE" id="PS01151">
    <property type="entry name" value="FIMBRIAL_USHER"/>
    <property type="match status" value="1"/>
</dbReference>
<evidence type="ECO:0000256" key="3">
    <source>
        <dbReference type="ARBA" id="ARBA00022448"/>
    </source>
</evidence>
<dbReference type="PANTHER" id="PTHR30451">
    <property type="entry name" value="OUTER MEMBRANE USHER PROTEIN"/>
    <property type="match status" value="1"/>
</dbReference>
<proteinExistence type="inferred from homology"/>
<organism evidence="14 15">
    <name type="scientific">Buttiauxella agrestis</name>
    <dbReference type="NCBI Taxonomy" id="82977"/>
    <lineage>
        <taxon>Bacteria</taxon>
        <taxon>Pseudomonadati</taxon>
        <taxon>Pseudomonadota</taxon>
        <taxon>Gammaproteobacteria</taxon>
        <taxon>Enterobacterales</taxon>
        <taxon>Enterobacteriaceae</taxon>
        <taxon>Buttiauxella</taxon>
    </lineage>
</organism>
<dbReference type="GO" id="GO:0009279">
    <property type="term" value="C:cell outer membrane"/>
    <property type="evidence" value="ECO:0007669"/>
    <property type="project" value="UniProtKB-SubCell"/>
</dbReference>
<dbReference type="Pfam" id="PF00577">
    <property type="entry name" value="Usher"/>
    <property type="match status" value="1"/>
</dbReference>
<name>A0A381KQ47_9ENTR</name>
<dbReference type="FunFam" id="3.10.20.410:FF:000001">
    <property type="entry name" value="Fimbrial outer membrane usher protein"/>
    <property type="match status" value="1"/>
</dbReference>
<dbReference type="SUPFAM" id="SSF141729">
    <property type="entry name" value="FimD N-terminal domain-like"/>
    <property type="match status" value="1"/>
</dbReference>
<dbReference type="EMBL" id="UIGI01000002">
    <property type="protein sequence ID" value="SUY92927.1"/>
    <property type="molecule type" value="Genomic_DNA"/>
</dbReference>
<dbReference type="NCBIfam" id="NF011745">
    <property type="entry name" value="PRK15198.1"/>
    <property type="match status" value="1"/>
</dbReference>
<evidence type="ECO:0000259" key="12">
    <source>
        <dbReference type="Pfam" id="PF13953"/>
    </source>
</evidence>
<dbReference type="Gene3D" id="2.60.40.3110">
    <property type="match status" value="1"/>
</dbReference>
<keyword evidence="7" id="KW-0732">Signal</keyword>
<dbReference type="InterPro" id="IPR043142">
    <property type="entry name" value="PapC-like_C_sf"/>
</dbReference>
<dbReference type="InterPro" id="IPR000015">
    <property type="entry name" value="Fimb_usher"/>
</dbReference>
<keyword evidence="9" id="KW-1015">Disulfide bond</keyword>
<dbReference type="GO" id="GO:0009297">
    <property type="term" value="P:pilus assembly"/>
    <property type="evidence" value="ECO:0007669"/>
    <property type="project" value="InterPro"/>
</dbReference>
<keyword evidence="3 11" id="KW-0813">Transport</keyword>
<dbReference type="Proteomes" id="UP000255528">
    <property type="component" value="Unassembled WGS sequence"/>
</dbReference>
<dbReference type="InterPro" id="IPR025949">
    <property type="entry name" value="PapC-like_C"/>
</dbReference>
<evidence type="ECO:0000313" key="14">
    <source>
        <dbReference type="EMBL" id="SUY92927.1"/>
    </source>
</evidence>
<dbReference type="AlphaFoldDB" id="A0A381KQ47"/>
<evidence type="ECO:0000256" key="10">
    <source>
        <dbReference type="ARBA" id="ARBA00023237"/>
    </source>
</evidence>
<keyword evidence="6 11" id="KW-0812">Transmembrane</keyword>